<evidence type="ECO:0000256" key="3">
    <source>
        <dbReference type="ARBA" id="ARBA00022989"/>
    </source>
</evidence>
<dbReference type="GO" id="GO:0005886">
    <property type="term" value="C:plasma membrane"/>
    <property type="evidence" value="ECO:0007669"/>
    <property type="project" value="UniProtKB-SubCell"/>
</dbReference>
<feature type="transmembrane region" description="Helical" evidence="6">
    <location>
        <begin position="180"/>
        <end position="204"/>
    </location>
</feature>
<dbReference type="RefSeq" id="WP_131733940.1">
    <property type="nucleotide sequence ID" value="NZ_CAACYD010000006.1"/>
</dbReference>
<dbReference type="GO" id="GO:0046677">
    <property type="term" value="P:response to antibiotic"/>
    <property type="evidence" value="ECO:0007669"/>
    <property type="project" value="UniProtKB-KW"/>
</dbReference>
<dbReference type="GeneID" id="60749607"/>
<reference evidence="9 10" key="1">
    <citation type="submission" date="2019-02" db="EMBL/GenBank/DDBJ databases">
        <authorList>
            <consortium name="Pathogen Informatics"/>
        </authorList>
    </citation>
    <scope>NUCLEOTIDE SEQUENCE [LARGE SCALE GENOMIC DNA]</scope>
    <source>
        <strain evidence="9 10">3012STDY6756503</strain>
    </source>
</reference>
<dbReference type="AlphaFoldDB" id="A0ABD7V1K4"/>
<keyword evidence="4 6" id="KW-0472">Membrane</keyword>
<dbReference type="EMBL" id="CAACYD010000006">
    <property type="protein sequence ID" value="VFA88047.1"/>
    <property type="molecule type" value="Genomic_DNA"/>
</dbReference>
<keyword evidence="3 6" id="KW-1133">Transmembrane helix</keyword>
<gene>
    <name evidence="9" type="primary">drrB_3</name>
    <name evidence="9" type="ORF">NCTC8139_01589</name>
</gene>
<dbReference type="PANTHER" id="PTHR43027:SF1">
    <property type="entry name" value="DOXORUBICIN RESISTANCE ABC TRANSPORTER PERMEASE PROTEIN DRRC-RELATED"/>
    <property type="match status" value="1"/>
</dbReference>
<evidence type="ECO:0000256" key="5">
    <source>
        <dbReference type="ARBA" id="ARBA00023251"/>
    </source>
</evidence>
<accession>A0ABD7V1K4</accession>
<dbReference type="PANTHER" id="PTHR43027">
    <property type="entry name" value="DOXORUBICIN RESISTANCE ABC TRANSPORTER PERMEASE PROTEIN DRRC-RELATED"/>
    <property type="match status" value="1"/>
</dbReference>
<dbReference type="Proteomes" id="UP000360750">
    <property type="component" value="Unassembled WGS sequence"/>
</dbReference>
<comment type="subcellular location">
    <subcellularLocation>
        <location evidence="6">Cell membrane</location>
        <topology evidence="6">Multi-pass membrane protein</topology>
    </subcellularLocation>
    <subcellularLocation>
        <location evidence="1">Membrane</location>
        <topology evidence="1">Multi-pass membrane protein</topology>
    </subcellularLocation>
</comment>
<feature type="transmembrane region" description="Helical" evidence="6">
    <location>
        <begin position="64"/>
        <end position="85"/>
    </location>
</feature>
<evidence type="ECO:0000313" key="10">
    <source>
        <dbReference type="Proteomes" id="UP000360750"/>
    </source>
</evidence>
<evidence type="ECO:0000313" key="9">
    <source>
        <dbReference type="EMBL" id="VFA88047.1"/>
    </source>
</evidence>
<keyword evidence="6" id="KW-0813">Transport</keyword>
<protein>
    <recommendedName>
        <fullName evidence="6">Transport permease protein</fullName>
    </recommendedName>
</protein>
<proteinExistence type="inferred from homology"/>
<keyword evidence="2 6" id="KW-0812">Transmembrane</keyword>
<feature type="transmembrane region" description="Helical" evidence="6">
    <location>
        <begin position="152"/>
        <end position="174"/>
    </location>
</feature>
<dbReference type="InterPro" id="IPR013525">
    <property type="entry name" value="ABC2_TM"/>
</dbReference>
<dbReference type="Pfam" id="PF01061">
    <property type="entry name" value="ABC2_membrane"/>
    <property type="match status" value="1"/>
</dbReference>
<evidence type="ECO:0000256" key="4">
    <source>
        <dbReference type="ARBA" id="ARBA00023136"/>
    </source>
</evidence>
<evidence type="ECO:0000256" key="1">
    <source>
        <dbReference type="ARBA" id="ARBA00004141"/>
    </source>
</evidence>
<organism evidence="9 10">
    <name type="scientific">Gordonia paraffinivorans</name>
    <dbReference type="NCBI Taxonomy" id="175628"/>
    <lineage>
        <taxon>Bacteria</taxon>
        <taxon>Bacillati</taxon>
        <taxon>Actinomycetota</taxon>
        <taxon>Actinomycetes</taxon>
        <taxon>Mycobacteriales</taxon>
        <taxon>Gordoniaceae</taxon>
        <taxon>Gordonia</taxon>
    </lineage>
</organism>
<feature type="transmembrane region" description="Helical" evidence="6">
    <location>
        <begin position="268"/>
        <end position="287"/>
    </location>
</feature>
<evidence type="ECO:0000259" key="8">
    <source>
        <dbReference type="PROSITE" id="PS51012"/>
    </source>
</evidence>
<dbReference type="PIRSF" id="PIRSF006648">
    <property type="entry name" value="DrrB"/>
    <property type="match status" value="1"/>
</dbReference>
<feature type="domain" description="ABC transmembrane type-2" evidence="8">
    <location>
        <begin position="65"/>
        <end position="289"/>
    </location>
</feature>
<dbReference type="PROSITE" id="PS51012">
    <property type="entry name" value="ABC_TM2"/>
    <property type="match status" value="1"/>
</dbReference>
<comment type="similarity">
    <text evidence="6">Belongs to the ABC-2 integral membrane protein family.</text>
</comment>
<evidence type="ECO:0000256" key="2">
    <source>
        <dbReference type="ARBA" id="ARBA00022692"/>
    </source>
</evidence>
<dbReference type="InterPro" id="IPR047817">
    <property type="entry name" value="ABC2_TM_bact-type"/>
</dbReference>
<feature type="transmembrane region" description="Helical" evidence="6">
    <location>
        <begin position="211"/>
        <end position="229"/>
    </location>
</feature>
<name>A0ABD7V1K4_9ACTN</name>
<comment type="caution">
    <text evidence="9">The sequence shown here is derived from an EMBL/GenBank/DDBJ whole genome shotgun (WGS) entry which is preliminary data.</text>
</comment>
<keyword evidence="5" id="KW-0046">Antibiotic resistance</keyword>
<dbReference type="InterPro" id="IPR052902">
    <property type="entry name" value="ABC-2_transporter"/>
</dbReference>
<feature type="region of interest" description="Disordered" evidence="7">
    <location>
        <begin position="1"/>
        <end position="21"/>
    </location>
</feature>
<sequence>MSTSSAGSGGRGSTGSSSAPAIGPRAFVATSEAIRSPMETSLKAWWVQSLALLGRQIRVFVRDVPTLAQSLLVPALSMIMFKVVLGDAIGKATGQDSAYGTVPLVILVGAMFGSIASATRLNNERRTGLLGRLYVLPINRAADLTSRLASDLVRILTTTLLLLAVGHLIGFRFTQGLGPAIGLVVVALAYGAAFGIMTLALAVNASPGAPIVPYLGMLSSLLMFFNSGFSPLSAYPEWLQPIVANQPMTPAIDLMRALAAGGPLTENLIKVAVWTVALLALSVYPALRGYRLAATAR</sequence>
<evidence type="ECO:0000256" key="7">
    <source>
        <dbReference type="SAM" id="MobiDB-lite"/>
    </source>
</evidence>
<feature type="transmembrane region" description="Helical" evidence="6">
    <location>
        <begin position="97"/>
        <end position="116"/>
    </location>
</feature>
<evidence type="ECO:0000256" key="6">
    <source>
        <dbReference type="RuleBase" id="RU361157"/>
    </source>
</evidence>
<dbReference type="InterPro" id="IPR000412">
    <property type="entry name" value="ABC_2_transport"/>
</dbReference>
<keyword evidence="6" id="KW-1003">Cell membrane</keyword>